<dbReference type="EMBL" id="CM001439">
    <property type="protein sequence ID" value="EHR51650.1"/>
    <property type="molecule type" value="Genomic_DNA"/>
</dbReference>
<dbReference type="GO" id="GO:0004519">
    <property type="term" value="F:endonuclease activity"/>
    <property type="evidence" value="ECO:0007669"/>
    <property type="project" value="UniProtKB-KW"/>
</dbReference>
<dbReference type="InterPro" id="IPR052021">
    <property type="entry name" value="Type-I_RS_S_subunit"/>
</dbReference>
<dbReference type="REBASE" id="62659">
    <property type="entry name" value="S.Sma45390ORF3431P"/>
</dbReference>
<evidence type="ECO:0000313" key="6">
    <source>
        <dbReference type="Proteomes" id="UP000004926"/>
    </source>
</evidence>
<gene>
    <name evidence="5" type="ORF">SacmaDRAFT_3430</name>
</gene>
<keyword evidence="2" id="KW-0680">Restriction system</keyword>
<accession>H5WWN7</accession>
<keyword evidence="5" id="KW-0540">Nuclease</keyword>
<dbReference type="PANTHER" id="PTHR30408:SF12">
    <property type="entry name" value="TYPE I RESTRICTION ENZYME MJAVIII SPECIFICITY SUBUNIT"/>
    <property type="match status" value="1"/>
</dbReference>
<dbReference type="AlphaFoldDB" id="H5WWN7"/>
<evidence type="ECO:0000259" key="4">
    <source>
        <dbReference type="Pfam" id="PF01420"/>
    </source>
</evidence>
<reference evidence="5 6" key="1">
    <citation type="journal article" date="2012" name="Stand. Genomic Sci.">
        <title>Genome sequence of the ocean sediment bacterium Saccharomonospora marina type strain (XMU15(T)).</title>
        <authorList>
            <person name="Klenk H.P."/>
            <person name="Lu M."/>
            <person name="Lucas S."/>
            <person name="Lapidus A."/>
            <person name="Copeland A."/>
            <person name="Pitluck S."/>
            <person name="Goodwin L.A."/>
            <person name="Han C."/>
            <person name="Tapia R."/>
            <person name="Brambilla E.M."/>
            <person name="Potter G."/>
            <person name="Land M."/>
            <person name="Ivanova N."/>
            <person name="Rohde M."/>
            <person name="Goker M."/>
            <person name="Detter J.C."/>
            <person name="Li W.J."/>
            <person name="Kyrpides N.C."/>
            <person name="Woyke T."/>
        </authorList>
    </citation>
    <scope>NUCLEOTIDE SEQUENCE [LARGE SCALE GENOMIC DNA]</scope>
    <source>
        <strain evidence="5 6">XMU15</strain>
    </source>
</reference>
<sequence>MSVEYVPLRYVTSVLARGTAPNYVEDGPVRMVSQAANQDSGLEWERTRFHDFAGDPRKLKGYLEFGDSLVNSTGTGTLGRVGWFEKSPDHRPCVADGHVTVTRFDSTRVDKRFGFYYLKSDEFQEFMFETLVNGSTNQIELSRERMSAVSMPVPPLEEQRRIADFLDAETTRIDKLMHLRKRHLDLLEERRVAYLRNCATGQLDAASKGDDQELDWLGRIPSSWKIVNLGRVSRVIMGTTFPHRYQGKAGGDYPFVKVADFDRADKFGFVADADNWISADVAEELGARIVPSGSVLYARVGAALLLNRRLIASRDCVVDDNVRALSFKEGDPRYWRTILSLLDMGQIVNPGPVPSVGETQVSMLRVPNPDSKLQRRIANELDRFVLAQDRMRQSISRQISLLAERRQALITAAVTGEFDVSAASGRGIEE</sequence>
<dbReference type="Pfam" id="PF01420">
    <property type="entry name" value="Methylase_S"/>
    <property type="match status" value="2"/>
</dbReference>
<evidence type="ECO:0000256" key="3">
    <source>
        <dbReference type="ARBA" id="ARBA00023125"/>
    </source>
</evidence>
<keyword evidence="6" id="KW-1185">Reference proteome</keyword>
<dbReference type="GO" id="GO:0009307">
    <property type="term" value="P:DNA restriction-modification system"/>
    <property type="evidence" value="ECO:0007669"/>
    <property type="project" value="UniProtKB-KW"/>
</dbReference>
<comment type="similarity">
    <text evidence="1">Belongs to the type-I restriction system S methylase family.</text>
</comment>
<dbReference type="eggNOG" id="COG0732">
    <property type="taxonomic scope" value="Bacteria"/>
</dbReference>
<dbReference type="InterPro" id="IPR044946">
    <property type="entry name" value="Restrct_endonuc_typeI_TRD_sf"/>
</dbReference>
<keyword evidence="5" id="KW-0378">Hydrolase</keyword>
<evidence type="ECO:0000256" key="1">
    <source>
        <dbReference type="ARBA" id="ARBA00010923"/>
    </source>
</evidence>
<dbReference type="InterPro" id="IPR000055">
    <property type="entry name" value="Restrct_endonuc_typeI_TRD"/>
</dbReference>
<dbReference type="SUPFAM" id="SSF116734">
    <property type="entry name" value="DNA methylase specificity domain"/>
    <property type="match status" value="2"/>
</dbReference>
<dbReference type="GO" id="GO:0003677">
    <property type="term" value="F:DNA binding"/>
    <property type="evidence" value="ECO:0007669"/>
    <property type="project" value="UniProtKB-KW"/>
</dbReference>
<dbReference type="HOGENOM" id="CLU_021095_1_1_11"/>
<dbReference type="STRING" id="882083.SacmaDRAFT_3430"/>
<proteinExistence type="inferred from homology"/>
<keyword evidence="3" id="KW-0238">DNA-binding</keyword>
<name>H5WWN7_9PSEU</name>
<dbReference type="RefSeq" id="WP_009155032.1">
    <property type="nucleotide sequence ID" value="NZ_CM001439.1"/>
</dbReference>
<protein>
    <submittedName>
        <fullName evidence="5">Restriction endonuclease S subunit</fullName>
    </submittedName>
</protein>
<dbReference type="Proteomes" id="UP000004926">
    <property type="component" value="Chromosome"/>
</dbReference>
<organism evidence="5 6">
    <name type="scientific">Saccharomonospora marina XMU15</name>
    <dbReference type="NCBI Taxonomy" id="882083"/>
    <lineage>
        <taxon>Bacteria</taxon>
        <taxon>Bacillati</taxon>
        <taxon>Actinomycetota</taxon>
        <taxon>Actinomycetes</taxon>
        <taxon>Pseudonocardiales</taxon>
        <taxon>Pseudonocardiaceae</taxon>
        <taxon>Saccharomonospora</taxon>
    </lineage>
</organism>
<feature type="domain" description="Type I restriction modification DNA specificity" evidence="4">
    <location>
        <begin position="221"/>
        <end position="386"/>
    </location>
</feature>
<feature type="domain" description="Type I restriction modification DNA specificity" evidence="4">
    <location>
        <begin position="61"/>
        <end position="171"/>
    </location>
</feature>
<dbReference type="PANTHER" id="PTHR30408">
    <property type="entry name" value="TYPE-1 RESTRICTION ENZYME ECOKI SPECIFICITY PROTEIN"/>
    <property type="match status" value="1"/>
</dbReference>
<evidence type="ECO:0000256" key="2">
    <source>
        <dbReference type="ARBA" id="ARBA00022747"/>
    </source>
</evidence>
<dbReference type="Gene3D" id="3.90.220.20">
    <property type="entry name" value="DNA methylase specificity domains"/>
    <property type="match status" value="2"/>
</dbReference>
<evidence type="ECO:0000313" key="5">
    <source>
        <dbReference type="EMBL" id="EHR51650.1"/>
    </source>
</evidence>
<keyword evidence="5" id="KW-0255">Endonuclease</keyword>